<sequence>MKALGLRCYLRMVRVGWAIPAASGLLVCATALVLIALPAERSALVGTQRQLAGVNAALAVPHQPSQTRRAATAQGLAAFYGALGQYATVEDEIGILFRIAGESGLSLRQAEYRASFDRSGAFYTYQIVLPVRGPYRSVRQFCEEVLNAIPFASLDEVKFKRGAIGEPTIEAKLQFTLFLTDRQVTSGAVLAETKPSARESP</sequence>
<protein>
    <submittedName>
        <fullName evidence="2">Transmembrane protein</fullName>
    </submittedName>
</protein>
<proteinExistence type="predicted"/>
<accession>H1S032</accession>
<evidence type="ECO:0000313" key="3">
    <source>
        <dbReference type="Proteomes" id="UP000005808"/>
    </source>
</evidence>
<feature type="transmembrane region" description="Helical" evidence="1">
    <location>
        <begin position="12"/>
        <end position="37"/>
    </location>
</feature>
<name>H1S032_9BURK</name>
<dbReference type="AlphaFoldDB" id="H1S032"/>
<dbReference type="OrthoDB" id="9096701at2"/>
<keyword evidence="1" id="KW-1133">Transmembrane helix</keyword>
<dbReference type="EMBL" id="AHJE01000012">
    <property type="protein sequence ID" value="EHP44248.1"/>
    <property type="molecule type" value="Genomic_DNA"/>
</dbReference>
<dbReference type="RefSeq" id="WP_006156745.1">
    <property type="nucleotide sequence ID" value="NZ_AHJE01000012.1"/>
</dbReference>
<gene>
    <name evidence="2" type="ORF">OR16_04702</name>
</gene>
<reference evidence="2 3" key="1">
    <citation type="journal article" date="2012" name="J. Bacteriol.">
        <title>De Novo Genome Project of Cupriavidus basilensis OR16.</title>
        <authorList>
            <person name="Cserhati M."/>
            <person name="Kriszt B."/>
            <person name="Szoboszlay S."/>
            <person name="Toth A."/>
            <person name="Szabo I."/>
            <person name="Tancsics A."/>
            <person name="Nagy I."/>
            <person name="Horvath B."/>
            <person name="Nagy I."/>
            <person name="Kukolya J."/>
        </authorList>
    </citation>
    <scope>NUCLEOTIDE SEQUENCE [LARGE SCALE GENOMIC DNA]</scope>
    <source>
        <strain evidence="2 3">OR16</strain>
    </source>
</reference>
<evidence type="ECO:0000313" key="2">
    <source>
        <dbReference type="EMBL" id="EHP44248.1"/>
    </source>
</evidence>
<keyword evidence="1" id="KW-0472">Membrane</keyword>
<dbReference type="Proteomes" id="UP000005808">
    <property type="component" value="Unassembled WGS sequence"/>
</dbReference>
<evidence type="ECO:0000256" key="1">
    <source>
        <dbReference type="SAM" id="Phobius"/>
    </source>
</evidence>
<keyword evidence="1 2" id="KW-0812">Transmembrane</keyword>
<comment type="caution">
    <text evidence="2">The sequence shown here is derived from an EMBL/GenBank/DDBJ whole genome shotgun (WGS) entry which is preliminary data.</text>
</comment>
<organism evidence="2 3">
    <name type="scientific">Cupriavidus basilensis OR16</name>
    <dbReference type="NCBI Taxonomy" id="1127483"/>
    <lineage>
        <taxon>Bacteria</taxon>
        <taxon>Pseudomonadati</taxon>
        <taxon>Pseudomonadota</taxon>
        <taxon>Betaproteobacteria</taxon>
        <taxon>Burkholderiales</taxon>
        <taxon>Burkholderiaceae</taxon>
        <taxon>Cupriavidus</taxon>
    </lineage>
</organism>